<feature type="compositionally biased region" description="Gly residues" evidence="8">
    <location>
        <begin position="303"/>
        <end position="328"/>
    </location>
</feature>
<dbReference type="InterPro" id="IPR040366">
    <property type="entry name" value="Nab2/ZC3H14"/>
</dbReference>
<feature type="compositionally biased region" description="Low complexity" evidence="8">
    <location>
        <begin position="140"/>
        <end position="156"/>
    </location>
</feature>
<keyword evidence="11" id="KW-1185">Reference proteome</keyword>
<dbReference type="PANTHER" id="PTHR14738:SF29">
    <property type="entry name" value="ZINC FINGER CCCH DOMAIN-CONTAINING PROTEIN 14"/>
    <property type="match status" value="1"/>
</dbReference>
<evidence type="ECO:0000313" key="11">
    <source>
        <dbReference type="Proteomes" id="UP001140091"/>
    </source>
</evidence>
<evidence type="ECO:0000256" key="3">
    <source>
        <dbReference type="ARBA" id="ARBA00022723"/>
    </source>
</evidence>
<evidence type="ECO:0000256" key="5">
    <source>
        <dbReference type="ARBA" id="ARBA00022771"/>
    </source>
</evidence>
<dbReference type="InterPro" id="IPR049017">
    <property type="entry name" value="Nab2_Znf4"/>
</dbReference>
<feature type="compositionally biased region" description="Low complexity" evidence="8">
    <location>
        <begin position="463"/>
        <end position="472"/>
    </location>
</feature>
<feature type="domain" description="Nab2 type CCCH zinc finger 4" evidence="9">
    <location>
        <begin position="417"/>
        <end position="438"/>
    </location>
</feature>
<name>A0A9W8MB63_9AGAR</name>
<feature type="region of interest" description="Disordered" evidence="8">
    <location>
        <begin position="440"/>
        <end position="512"/>
    </location>
</feature>
<comment type="subcellular location">
    <subcellularLocation>
        <location evidence="1">Nucleus</location>
    </subcellularLocation>
</comment>
<keyword evidence="4" id="KW-0677">Repeat</keyword>
<organism evidence="10 11">
    <name type="scientific">Candolleomyces eurysporus</name>
    <dbReference type="NCBI Taxonomy" id="2828524"/>
    <lineage>
        <taxon>Eukaryota</taxon>
        <taxon>Fungi</taxon>
        <taxon>Dikarya</taxon>
        <taxon>Basidiomycota</taxon>
        <taxon>Agaricomycotina</taxon>
        <taxon>Agaricomycetes</taxon>
        <taxon>Agaricomycetidae</taxon>
        <taxon>Agaricales</taxon>
        <taxon>Agaricineae</taxon>
        <taxon>Psathyrellaceae</taxon>
        <taxon>Candolleomyces</taxon>
    </lineage>
</organism>
<evidence type="ECO:0000256" key="2">
    <source>
        <dbReference type="ARBA" id="ARBA00008423"/>
    </source>
</evidence>
<accession>A0A9W8MB63</accession>
<dbReference type="GO" id="GO:0005737">
    <property type="term" value="C:cytoplasm"/>
    <property type="evidence" value="ECO:0007669"/>
    <property type="project" value="TreeGrafter"/>
</dbReference>
<gene>
    <name evidence="10" type="ORF">H1R20_g14414</name>
</gene>
<keyword evidence="7" id="KW-0539">Nucleus</keyword>
<dbReference type="GO" id="GO:0008270">
    <property type="term" value="F:zinc ion binding"/>
    <property type="evidence" value="ECO:0007669"/>
    <property type="project" value="UniProtKB-KW"/>
</dbReference>
<dbReference type="OrthoDB" id="438553at2759"/>
<dbReference type="InterPro" id="IPR043094">
    <property type="entry name" value="Nab2/ZC3H14_N_sf"/>
</dbReference>
<dbReference type="GO" id="GO:0043488">
    <property type="term" value="P:regulation of mRNA stability"/>
    <property type="evidence" value="ECO:0007669"/>
    <property type="project" value="InterPro"/>
</dbReference>
<comment type="similarity">
    <text evidence="2">Belongs to the ZC3H14 family.</text>
</comment>
<feature type="region of interest" description="Disordered" evidence="8">
    <location>
        <begin position="80"/>
        <end position="206"/>
    </location>
</feature>
<dbReference type="EMBL" id="JANBPK010001479">
    <property type="protein sequence ID" value="KAJ2922673.1"/>
    <property type="molecule type" value="Genomic_DNA"/>
</dbReference>
<feature type="region of interest" description="Disordered" evidence="8">
    <location>
        <begin position="300"/>
        <end position="350"/>
    </location>
</feature>
<keyword evidence="5" id="KW-0863">Zinc-finger</keyword>
<keyword evidence="3" id="KW-0479">Metal-binding</keyword>
<evidence type="ECO:0000313" key="10">
    <source>
        <dbReference type="EMBL" id="KAJ2922673.1"/>
    </source>
</evidence>
<evidence type="ECO:0000256" key="8">
    <source>
        <dbReference type="SAM" id="MobiDB-lite"/>
    </source>
</evidence>
<evidence type="ECO:0000259" key="9">
    <source>
        <dbReference type="Pfam" id="PF21803"/>
    </source>
</evidence>
<dbReference type="Proteomes" id="UP001140091">
    <property type="component" value="Unassembled WGS sequence"/>
</dbReference>
<sequence length="512" mass="53500">MPFGLTIGTDRAAAFQNAIEEELTRRGYSQEPDAVMAEYITIMVINNKTAAQITSELEDLISTEIDPSFIKWLFDEAAKGGPASEVPPVSPPAQPVESTTQPGPSKEIPTFTGNDSSSRRPVSQSRTGVYQQAISQVIPSSSASGQKRSASARSPSPSHPNKSRRTDLPTGPRAMQKDGPGPRSLLDRVGGAPQNRSNGHQRDEIQRRIDSVTGGGADPGMMIPPGFPVMPGMDPMAAANMMNPMMLQEMMMNQMAMMAQMASSMGILNAATGQFNPPAFPVPNGMPPEMNMAQNGGMNNPQGGHGAAGPGGRGRGAVRGGRGMGRGRGSAPVGHVGTPSATPATPVEPVPIASPTPVVATPSTSSVATESPSKPLAYAIPERPQSPTLCKFGTKCTNAHCRYSHPSPVATAESGVVLSNDPCENGKDCRDKDCTKAHVSPAVLNPNAESSAPATAAPPPRPAAATSTGAASVKEKLEKQMKELEEQKEEMKKAMKEAANKKEDAKSVPITA</sequence>
<evidence type="ECO:0000256" key="6">
    <source>
        <dbReference type="ARBA" id="ARBA00022833"/>
    </source>
</evidence>
<keyword evidence="6" id="KW-0862">Zinc</keyword>
<dbReference type="PANTHER" id="PTHR14738">
    <property type="entry name" value="ZINC FINGER CCCH DOMAIN-CONTAINING PROTEIN 14"/>
    <property type="match status" value="1"/>
</dbReference>
<feature type="non-terminal residue" evidence="10">
    <location>
        <position position="512"/>
    </location>
</feature>
<dbReference type="Pfam" id="PF21803">
    <property type="entry name" value="Nab2-zf4"/>
    <property type="match status" value="1"/>
</dbReference>
<evidence type="ECO:0000256" key="1">
    <source>
        <dbReference type="ARBA" id="ARBA00004123"/>
    </source>
</evidence>
<evidence type="ECO:0000256" key="4">
    <source>
        <dbReference type="ARBA" id="ARBA00022737"/>
    </source>
</evidence>
<protein>
    <recommendedName>
        <fullName evidence="9">Nab2 type CCCH zinc finger 4 domain-containing protein</fullName>
    </recommendedName>
</protein>
<dbReference type="GO" id="GO:0005634">
    <property type="term" value="C:nucleus"/>
    <property type="evidence" value="ECO:0007669"/>
    <property type="project" value="UniProtKB-SubCell"/>
</dbReference>
<dbReference type="GO" id="GO:0008143">
    <property type="term" value="F:poly(A) binding"/>
    <property type="evidence" value="ECO:0007669"/>
    <property type="project" value="InterPro"/>
</dbReference>
<feature type="compositionally biased region" description="Polar residues" evidence="8">
    <location>
        <begin position="111"/>
        <end position="139"/>
    </location>
</feature>
<dbReference type="AlphaFoldDB" id="A0A9W8MB63"/>
<evidence type="ECO:0000256" key="7">
    <source>
        <dbReference type="ARBA" id="ARBA00023242"/>
    </source>
</evidence>
<dbReference type="Gene3D" id="4.10.1000.40">
    <property type="match status" value="1"/>
</dbReference>
<comment type="caution">
    <text evidence="10">The sequence shown here is derived from an EMBL/GenBank/DDBJ whole genome shotgun (WGS) entry which is preliminary data.</text>
</comment>
<dbReference type="Gene3D" id="1.10.340.40">
    <property type="entry name" value="Nuclear abundant poly(A) RNA-bind protein 2, N-terminal domain"/>
    <property type="match status" value="1"/>
</dbReference>
<feature type="compositionally biased region" description="Low complexity" evidence="8">
    <location>
        <begin position="446"/>
        <end position="455"/>
    </location>
</feature>
<feature type="compositionally biased region" description="Basic and acidic residues" evidence="8">
    <location>
        <begin position="473"/>
        <end position="506"/>
    </location>
</feature>
<proteinExistence type="inferred from homology"/>
<reference evidence="10" key="1">
    <citation type="submission" date="2022-06" db="EMBL/GenBank/DDBJ databases">
        <title>Genome Sequence of Candolleomyces eurysporus.</title>
        <authorList>
            <person name="Buettner E."/>
        </authorList>
    </citation>
    <scope>NUCLEOTIDE SEQUENCE</scope>
    <source>
        <strain evidence="10">VTCC 930004</strain>
    </source>
</reference>